<comment type="caution">
    <text evidence="2">The sequence shown here is derived from an EMBL/GenBank/DDBJ whole genome shotgun (WGS) entry which is preliminary data.</text>
</comment>
<protein>
    <recommendedName>
        <fullName evidence="1">Serine aminopeptidase S33 domain-containing protein</fullName>
    </recommendedName>
</protein>
<dbReference type="Gene3D" id="3.40.50.1820">
    <property type="entry name" value="alpha/beta hydrolase"/>
    <property type="match status" value="1"/>
</dbReference>
<dbReference type="InterPro" id="IPR051044">
    <property type="entry name" value="MAG_DAG_Lipase"/>
</dbReference>
<dbReference type="HOGENOM" id="CLU_026209_1_0_9"/>
<dbReference type="SUPFAM" id="SSF53474">
    <property type="entry name" value="alpha/beta-Hydrolases"/>
    <property type="match status" value="1"/>
</dbReference>
<evidence type="ECO:0000259" key="1">
    <source>
        <dbReference type="Pfam" id="PF12146"/>
    </source>
</evidence>
<dbReference type="OrthoDB" id="9806902at2"/>
<dbReference type="Pfam" id="PF12146">
    <property type="entry name" value="Hydrolase_4"/>
    <property type="match status" value="1"/>
</dbReference>
<dbReference type="eggNOG" id="COG2267">
    <property type="taxonomic scope" value="Bacteria"/>
</dbReference>
<gene>
    <name evidence="2" type="ORF">CLOHYLEM_07306</name>
</gene>
<organism evidence="2 3">
    <name type="scientific">[Clostridium] hylemonae DSM 15053</name>
    <dbReference type="NCBI Taxonomy" id="553973"/>
    <lineage>
        <taxon>Bacteria</taxon>
        <taxon>Bacillati</taxon>
        <taxon>Bacillota</taxon>
        <taxon>Clostridia</taxon>
        <taxon>Lachnospirales</taxon>
        <taxon>Lachnospiraceae</taxon>
    </lineage>
</organism>
<sequence length="316" mass="35859">MKNDFYYPSSDGRTNIHAVEWVPKQEIKAVVQICHGMVEYIERYDEFAAFLTERGIYVTGHDHLGHGKSAADEESLGYFDETNGNKYVIADIHRLRELTQEKYPDVPYIMLGHSMGSFLLRQYLTSYSRGLACAVIMGTGCQGSALLAMGRILCRIIALFKGWKHRSVLVNNLSFGSYNKRFEPGDTPKDWITSDKEKCASYVSDPLCSFVFTVSAYYQMFAGMKVLTKKANMEKINKDLPLLLVSGADDPVGDFGKGVKKVYGQLREAGIRDVSMKLYDGDRHEILNETDREQVYEDIYRWISEKIAKDKGGNEK</sequence>
<keyword evidence="3" id="KW-1185">Reference proteome</keyword>
<reference evidence="2" key="1">
    <citation type="submission" date="2009-02" db="EMBL/GenBank/DDBJ databases">
        <authorList>
            <person name="Fulton L."/>
            <person name="Clifton S."/>
            <person name="Fulton B."/>
            <person name="Xu J."/>
            <person name="Minx P."/>
            <person name="Pepin K.H."/>
            <person name="Johnson M."/>
            <person name="Bhonagiri V."/>
            <person name="Nash W.E."/>
            <person name="Mardis E.R."/>
            <person name="Wilson R.K."/>
        </authorList>
    </citation>
    <scope>NUCLEOTIDE SEQUENCE [LARGE SCALE GENOMIC DNA]</scope>
    <source>
        <strain evidence="2">DSM 15053</strain>
    </source>
</reference>
<feature type="domain" description="Serine aminopeptidase S33" evidence="1">
    <location>
        <begin position="26"/>
        <end position="291"/>
    </location>
</feature>
<name>C0C5D0_9FIRM</name>
<accession>C0C5D0</accession>
<reference evidence="2" key="2">
    <citation type="submission" date="2013-06" db="EMBL/GenBank/DDBJ databases">
        <title>Draft genome sequence of Clostridium hylemonae (DSM 15053).</title>
        <authorList>
            <person name="Sudarsanam P."/>
            <person name="Ley R."/>
            <person name="Guruge J."/>
            <person name="Turnbaugh P.J."/>
            <person name="Mahowald M."/>
            <person name="Liep D."/>
            <person name="Gordon J."/>
        </authorList>
    </citation>
    <scope>NUCLEOTIDE SEQUENCE</scope>
    <source>
        <strain evidence="2">DSM 15053</strain>
    </source>
</reference>
<proteinExistence type="predicted"/>
<dbReference type="EMBL" id="ABYI02000040">
    <property type="protein sequence ID" value="EEG72667.1"/>
    <property type="molecule type" value="Genomic_DNA"/>
</dbReference>
<dbReference type="Proteomes" id="UP000004893">
    <property type="component" value="Unassembled WGS sequence"/>
</dbReference>
<evidence type="ECO:0000313" key="3">
    <source>
        <dbReference type="Proteomes" id="UP000004893"/>
    </source>
</evidence>
<dbReference type="STRING" id="553973.CLOHYLEM_07306"/>
<dbReference type="InterPro" id="IPR029058">
    <property type="entry name" value="AB_hydrolase_fold"/>
</dbReference>
<evidence type="ECO:0000313" key="2">
    <source>
        <dbReference type="EMBL" id="EEG72667.1"/>
    </source>
</evidence>
<dbReference type="PANTHER" id="PTHR11614">
    <property type="entry name" value="PHOSPHOLIPASE-RELATED"/>
    <property type="match status" value="1"/>
</dbReference>
<dbReference type="InterPro" id="IPR022742">
    <property type="entry name" value="Hydrolase_4"/>
</dbReference>
<dbReference type="AlphaFoldDB" id="C0C5D0"/>
<dbReference type="RefSeq" id="WP_006444661.1">
    <property type="nucleotide sequence ID" value="NZ_CP036524.1"/>
</dbReference>